<dbReference type="SUPFAM" id="SSF56801">
    <property type="entry name" value="Acetyl-CoA synthetase-like"/>
    <property type="match status" value="1"/>
</dbReference>
<keyword evidence="3" id="KW-0436">Ligase</keyword>
<dbReference type="Gene3D" id="3.30.300.30">
    <property type="match status" value="1"/>
</dbReference>
<accession>A0A1I4HSP4</accession>
<dbReference type="PANTHER" id="PTHR43767">
    <property type="entry name" value="LONG-CHAIN-FATTY-ACID--COA LIGASE"/>
    <property type="match status" value="1"/>
</dbReference>
<evidence type="ECO:0000259" key="1">
    <source>
        <dbReference type="Pfam" id="PF00501"/>
    </source>
</evidence>
<dbReference type="Proteomes" id="UP000199152">
    <property type="component" value="Unassembled WGS sequence"/>
</dbReference>
<dbReference type="InParanoid" id="A0A1I4HSP4"/>
<dbReference type="EMBL" id="FOSW01000011">
    <property type="protein sequence ID" value="SFL44416.1"/>
    <property type="molecule type" value="Genomic_DNA"/>
</dbReference>
<dbReference type="InterPro" id="IPR000873">
    <property type="entry name" value="AMP-dep_synth/lig_dom"/>
</dbReference>
<dbReference type="Pfam" id="PF13193">
    <property type="entry name" value="AMP-binding_C"/>
    <property type="match status" value="1"/>
</dbReference>
<feature type="domain" description="AMP-binding enzyme C-terminal" evidence="2">
    <location>
        <begin position="470"/>
        <end position="545"/>
    </location>
</feature>
<dbReference type="STRING" id="504800.SAMN04488085_11178"/>
<evidence type="ECO:0000259" key="2">
    <source>
        <dbReference type="Pfam" id="PF13193"/>
    </source>
</evidence>
<dbReference type="InterPro" id="IPR020845">
    <property type="entry name" value="AMP-binding_CS"/>
</dbReference>
<protein>
    <submittedName>
        <fullName evidence="3">Acyl-CoA synthetase (AMP-forming)/AMP-acid ligase II</fullName>
    </submittedName>
</protein>
<dbReference type="GO" id="GO:0016878">
    <property type="term" value="F:acid-thiol ligase activity"/>
    <property type="evidence" value="ECO:0007669"/>
    <property type="project" value="UniProtKB-ARBA"/>
</dbReference>
<dbReference type="AlphaFoldDB" id="A0A1I4HSP4"/>
<dbReference type="InterPro" id="IPR050237">
    <property type="entry name" value="ATP-dep_AMP-bd_enzyme"/>
</dbReference>
<dbReference type="OrthoDB" id="3443462at2"/>
<dbReference type="Gene3D" id="3.40.50.12780">
    <property type="entry name" value="N-terminal domain of ligase-like"/>
    <property type="match status" value="1"/>
</dbReference>
<dbReference type="InterPro" id="IPR045851">
    <property type="entry name" value="AMP-bd_C_sf"/>
</dbReference>
<reference evidence="4" key="1">
    <citation type="submission" date="2016-10" db="EMBL/GenBank/DDBJ databases">
        <authorList>
            <person name="Varghese N."/>
            <person name="Submissions S."/>
        </authorList>
    </citation>
    <scope>NUCLEOTIDE SEQUENCE [LARGE SCALE GENOMIC DNA]</scope>
    <source>
        <strain evidence="4">DSM 45317</strain>
    </source>
</reference>
<proteinExistence type="predicted"/>
<feature type="domain" description="AMP-dependent synthetase/ligase" evidence="1">
    <location>
        <begin position="32"/>
        <end position="409"/>
    </location>
</feature>
<organism evidence="3 4">
    <name type="scientific">Geodermatophilus ruber</name>
    <dbReference type="NCBI Taxonomy" id="504800"/>
    <lineage>
        <taxon>Bacteria</taxon>
        <taxon>Bacillati</taxon>
        <taxon>Actinomycetota</taxon>
        <taxon>Actinomycetes</taxon>
        <taxon>Geodermatophilales</taxon>
        <taxon>Geodermatophilaceae</taxon>
        <taxon>Geodermatophilus</taxon>
    </lineage>
</organism>
<name>A0A1I4HSP4_9ACTN</name>
<keyword evidence="4" id="KW-1185">Reference proteome</keyword>
<dbReference type="Pfam" id="PF00501">
    <property type="entry name" value="AMP-binding"/>
    <property type="match status" value="1"/>
</dbReference>
<sequence>MAEVVRAGEAPRFRDNLASVIEALSDALSALDPDRAVLLHGDRRRTWAEFDDRAARLAGFLSDRGIGAGDRVGIGLYNSPEYLESLLAVLKLRAVPVNVNYRYREAELEQVLGFTGIRAVVADAALVGRMATVAARLPELRAVVVCDADGGLTVPVPEEEMFLRYEAAVAAAAPRPRQERSADDRILILTGGTTGLPKGVVWDCAGVCGVVSSAYGRAGEPVPADVAGVVAAAEVAVRAGTAPVILPASPLMHGTGFFFSLGNLLRGGQVVTLPQRSLDPAALWTAVQEHQVQELAIVGDAFAVPLLDEYDRAAAAGTPYDLGSLRRVVSSGVRWSTATKRRLLRAARATLQDSIAATEGGPFGISLSGPDPDTVTDRFTLPANARVIGPDGTDVVPGSGQVGVLASTGNLPLGYLDDPEATAGVFRVVDGVRYAVPGDAAIVAADGTLTLLGRGSGVINTGGEKVFAEEVEQALVEHPGVAEAVVVGVPDDRWGSRVTALVVPVAGVRLTVAELGEHVGSRLADYKRPRLISVVPEIERTVSGKIDRRWATDRAGQLAAGG</sequence>
<dbReference type="NCBIfam" id="NF005863">
    <property type="entry name" value="PRK07798.1"/>
    <property type="match status" value="1"/>
</dbReference>
<dbReference type="PANTHER" id="PTHR43767:SF1">
    <property type="entry name" value="NONRIBOSOMAL PEPTIDE SYNTHASE PES1 (EUROFUNG)-RELATED"/>
    <property type="match status" value="1"/>
</dbReference>
<dbReference type="PROSITE" id="PS00455">
    <property type="entry name" value="AMP_BINDING"/>
    <property type="match status" value="1"/>
</dbReference>
<gene>
    <name evidence="3" type="ORF">SAMN04488085_11178</name>
</gene>
<dbReference type="InterPro" id="IPR042099">
    <property type="entry name" value="ANL_N_sf"/>
</dbReference>
<dbReference type="InterPro" id="IPR025110">
    <property type="entry name" value="AMP-bd_C"/>
</dbReference>
<evidence type="ECO:0000313" key="4">
    <source>
        <dbReference type="Proteomes" id="UP000199152"/>
    </source>
</evidence>
<dbReference type="RefSeq" id="WP_091326983.1">
    <property type="nucleotide sequence ID" value="NZ_FOSW01000011.1"/>
</dbReference>
<evidence type="ECO:0000313" key="3">
    <source>
        <dbReference type="EMBL" id="SFL44416.1"/>
    </source>
</evidence>